<feature type="chain" id="PRO_5002248210" evidence="2">
    <location>
        <begin position="18"/>
        <end position="249"/>
    </location>
</feature>
<name>A0A0D2NPK2_HYPSF</name>
<dbReference type="OMA" id="NFDLAWP"/>
<sequence>MQPLAWALLPFLALVSAQWIEYPDFGVATLTHYTLPSGFVAACGCTPASTGFPTAALSQMAYGSSTAYGPSCGRCFNISLMNPVYATPPFYPSVTKYIVVKVTDMCPLSKTGLCNATTAGPNSAGAFLNFDLAYPSSSIPNDFFPSDEALYGYTDFGVWNITYDSVPCIPNWQGANDAAALGSVKALGVGACCPADPTPGNVSNICPSFSDQNGIPPDTSTNSCVTFYPGSYSTYLVLIIIGLVSLAIV</sequence>
<dbReference type="CDD" id="cd22278">
    <property type="entry name" value="DPBB_GH45_endoglucanase"/>
    <property type="match status" value="1"/>
</dbReference>
<evidence type="ECO:0000256" key="2">
    <source>
        <dbReference type="SAM" id="SignalP"/>
    </source>
</evidence>
<dbReference type="Pfam" id="PF22514">
    <property type="entry name" value="EXPB1_D1"/>
    <property type="match status" value="1"/>
</dbReference>
<evidence type="ECO:0000313" key="3">
    <source>
        <dbReference type="EMBL" id="KJA20694.1"/>
    </source>
</evidence>
<evidence type="ECO:0000256" key="1">
    <source>
        <dbReference type="SAM" id="Phobius"/>
    </source>
</evidence>
<dbReference type="Gene3D" id="2.40.40.10">
    <property type="entry name" value="RlpA-like domain"/>
    <property type="match status" value="1"/>
</dbReference>
<feature type="signal peptide" evidence="2">
    <location>
        <begin position="1"/>
        <end position="17"/>
    </location>
</feature>
<keyword evidence="1" id="KW-1133">Transmembrane helix</keyword>
<keyword evidence="4" id="KW-1185">Reference proteome</keyword>
<dbReference type="Proteomes" id="UP000054270">
    <property type="component" value="Unassembled WGS sequence"/>
</dbReference>
<protein>
    <submittedName>
        <fullName evidence="3">Uncharacterized protein</fullName>
    </submittedName>
</protein>
<dbReference type="AlphaFoldDB" id="A0A0D2NPK2"/>
<organism evidence="3 4">
    <name type="scientific">Hypholoma sublateritium (strain FD-334 SS-4)</name>
    <dbReference type="NCBI Taxonomy" id="945553"/>
    <lineage>
        <taxon>Eukaryota</taxon>
        <taxon>Fungi</taxon>
        <taxon>Dikarya</taxon>
        <taxon>Basidiomycota</taxon>
        <taxon>Agaricomycotina</taxon>
        <taxon>Agaricomycetes</taxon>
        <taxon>Agaricomycetidae</taxon>
        <taxon>Agaricales</taxon>
        <taxon>Agaricineae</taxon>
        <taxon>Strophariaceae</taxon>
        <taxon>Hypholoma</taxon>
    </lineage>
</organism>
<keyword evidence="2" id="KW-0732">Signal</keyword>
<dbReference type="OrthoDB" id="5823761at2759"/>
<dbReference type="SUPFAM" id="SSF50685">
    <property type="entry name" value="Barwin-like endoglucanases"/>
    <property type="match status" value="1"/>
</dbReference>
<dbReference type="EMBL" id="KN817564">
    <property type="protein sequence ID" value="KJA20694.1"/>
    <property type="molecule type" value="Genomic_DNA"/>
</dbReference>
<accession>A0A0D2NPK2</accession>
<gene>
    <name evidence="3" type="ORF">HYPSUDRAFT_42752</name>
</gene>
<reference evidence="4" key="1">
    <citation type="submission" date="2014-04" db="EMBL/GenBank/DDBJ databases">
        <title>Evolutionary Origins and Diversification of the Mycorrhizal Mutualists.</title>
        <authorList>
            <consortium name="DOE Joint Genome Institute"/>
            <consortium name="Mycorrhizal Genomics Consortium"/>
            <person name="Kohler A."/>
            <person name="Kuo A."/>
            <person name="Nagy L.G."/>
            <person name="Floudas D."/>
            <person name="Copeland A."/>
            <person name="Barry K.W."/>
            <person name="Cichocki N."/>
            <person name="Veneault-Fourrey C."/>
            <person name="LaButti K."/>
            <person name="Lindquist E.A."/>
            <person name="Lipzen A."/>
            <person name="Lundell T."/>
            <person name="Morin E."/>
            <person name="Murat C."/>
            <person name="Riley R."/>
            <person name="Ohm R."/>
            <person name="Sun H."/>
            <person name="Tunlid A."/>
            <person name="Henrissat B."/>
            <person name="Grigoriev I.V."/>
            <person name="Hibbett D.S."/>
            <person name="Martin F."/>
        </authorList>
    </citation>
    <scope>NUCLEOTIDE SEQUENCE [LARGE SCALE GENOMIC DNA]</scope>
    <source>
        <strain evidence="4">FD-334 SS-4</strain>
    </source>
</reference>
<keyword evidence="1" id="KW-0472">Membrane</keyword>
<feature type="transmembrane region" description="Helical" evidence="1">
    <location>
        <begin position="227"/>
        <end position="248"/>
    </location>
</feature>
<proteinExistence type="predicted"/>
<dbReference type="InterPro" id="IPR036908">
    <property type="entry name" value="RlpA-like_sf"/>
</dbReference>
<evidence type="ECO:0000313" key="4">
    <source>
        <dbReference type="Proteomes" id="UP000054270"/>
    </source>
</evidence>
<keyword evidence="1" id="KW-0812">Transmembrane</keyword>